<gene>
    <name evidence="5" type="ORF">AS156_18495</name>
</gene>
<accession>A0A109JGJ0</accession>
<dbReference type="Proteomes" id="UP000057737">
    <property type="component" value="Unassembled WGS sequence"/>
</dbReference>
<dbReference type="InterPro" id="IPR036390">
    <property type="entry name" value="WH_DNA-bd_sf"/>
</dbReference>
<dbReference type="SMART" id="SM00347">
    <property type="entry name" value="HTH_MARR"/>
    <property type="match status" value="1"/>
</dbReference>
<evidence type="ECO:0000313" key="5">
    <source>
        <dbReference type="EMBL" id="KWV48466.1"/>
    </source>
</evidence>
<evidence type="ECO:0000256" key="2">
    <source>
        <dbReference type="ARBA" id="ARBA00023125"/>
    </source>
</evidence>
<dbReference type="AlphaFoldDB" id="A0A109JGJ0"/>
<dbReference type="EMBL" id="LNCU01000107">
    <property type="protein sequence ID" value="KWV48466.1"/>
    <property type="molecule type" value="Genomic_DNA"/>
</dbReference>
<dbReference type="PANTHER" id="PTHR42756">
    <property type="entry name" value="TRANSCRIPTIONAL REGULATOR, MARR"/>
    <property type="match status" value="1"/>
</dbReference>
<dbReference type="OrthoDB" id="32523at2"/>
<sequence length="161" mass="17846">MSNAKNMGGAASGDIRDHFVFRLALYTTIADRNGKVLFPGRFGLTLREYRILGVIGYAEPISLMDLADECYLDKGQVSRVVAKLSDEGNIGRIHDEDVSARGGKLKLTDKGRVLLGTALAYGQELNEKALSVLTDSERRLFSDWLDRILAHARNMYDETHG</sequence>
<dbReference type="Gene3D" id="1.10.10.10">
    <property type="entry name" value="Winged helix-like DNA-binding domain superfamily/Winged helix DNA-binding domain"/>
    <property type="match status" value="1"/>
</dbReference>
<dbReference type="Pfam" id="PF12802">
    <property type="entry name" value="MarR_2"/>
    <property type="match status" value="1"/>
</dbReference>
<dbReference type="PANTHER" id="PTHR42756:SF1">
    <property type="entry name" value="TRANSCRIPTIONAL REPRESSOR OF EMRAB OPERON"/>
    <property type="match status" value="1"/>
</dbReference>
<name>A0A109JGJ0_9BRAD</name>
<keyword evidence="2" id="KW-0238">DNA-binding</keyword>
<dbReference type="InterPro" id="IPR000835">
    <property type="entry name" value="HTH_MarR-typ"/>
</dbReference>
<dbReference type="PROSITE" id="PS50995">
    <property type="entry name" value="HTH_MARR_2"/>
    <property type="match status" value="1"/>
</dbReference>
<dbReference type="GO" id="GO:0003677">
    <property type="term" value="F:DNA binding"/>
    <property type="evidence" value="ECO:0007669"/>
    <property type="project" value="UniProtKB-KW"/>
</dbReference>
<keyword evidence="1" id="KW-0805">Transcription regulation</keyword>
<evidence type="ECO:0000313" key="6">
    <source>
        <dbReference type="Proteomes" id="UP000057737"/>
    </source>
</evidence>
<reference evidence="5 6" key="1">
    <citation type="submission" date="2015-11" db="EMBL/GenBank/DDBJ databases">
        <title>Draft Genome Sequence of the Strain BR 10303 (Bradyrhizobium sp.) isolated from nodules of Centrolobium paraense.</title>
        <authorList>
            <person name="Zelli J.E."/>
            <person name="Simoes-Araujo J.L."/>
            <person name="Barauna A.C."/>
            <person name="Silva K."/>
        </authorList>
    </citation>
    <scope>NUCLEOTIDE SEQUENCE [LARGE SCALE GENOMIC DNA]</scope>
    <source>
        <strain evidence="5 6">BR 10303</strain>
    </source>
</reference>
<proteinExistence type="predicted"/>
<evidence type="ECO:0000256" key="3">
    <source>
        <dbReference type="ARBA" id="ARBA00023163"/>
    </source>
</evidence>
<keyword evidence="6" id="KW-1185">Reference proteome</keyword>
<feature type="domain" description="HTH marR-type" evidence="4">
    <location>
        <begin position="16"/>
        <end position="150"/>
    </location>
</feature>
<organism evidence="5 6">
    <name type="scientific">Bradyrhizobium macuxiense</name>
    <dbReference type="NCBI Taxonomy" id="1755647"/>
    <lineage>
        <taxon>Bacteria</taxon>
        <taxon>Pseudomonadati</taxon>
        <taxon>Pseudomonadota</taxon>
        <taxon>Alphaproteobacteria</taxon>
        <taxon>Hyphomicrobiales</taxon>
        <taxon>Nitrobacteraceae</taxon>
        <taxon>Bradyrhizobium</taxon>
    </lineage>
</organism>
<dbReference type="RefSeq" id="WP_066513497.1">
    <property type="nucleotide sequence ID" value="NZ_LNCU01000107.1"/>
</dbReference>
<protein>
    <recommendedName>
        <fullName evidence="4">HTH marR-type domain-containing protein</fullName>
    </recommendedName>
</protein>
<dbReference type="InterPro" id="IPR036388">
    <property type="entry name" value="WH-like_DNA-bd_sf"/>
</dbReference>
<dbReference type="SUPFAM" id="SSF46785">
    <property type="entry name" value="Winged helix' DNA-binding domain"/>
    <property type="match status" value="1"/>
</dbReference>
<comment type="caution">
    <text evidence="5">The sequence shown here is derived from an EMBL/GenBank/DDBJ whole genome shotgun (WGS) entry which is preliminary data.</text>
</comment>
<keyword evidence="3" id="KW-0804">Transcription</keyword>
<evidence type="ECO:0000259" key="4">
    <source>
        <dbReference type="PROSITE" id="PS50995"/>
    </source>
</evidence>
<evidence type="ECO:0000256" key="1">
    <source>
        <dbReference type="ARBA" id="ARBA00023015"/>
    </source>
</evidence>
<dbReference type="GO" id="GO:0003700">
    <property type="term" value="F:DNA-binding transcription factor activity"/>
    <property type="evidence" value="ECO:0007669"/>
    <property type="project" value="InterPro"/>
</dbReference>